<dbReference type="Proteomes" id="UP001295423">
    <property type="component" value="Unassembled WGS sequence"/>
</dbReference>
<dbReference type="Gene3D" id="3.60.20.10">
    <property type="entry name" value="Glutamine Phosphoribosylpyrophosphate, subunit 1, domain 1"/>
    <property type="match status" value="1"/>
</dbReference>
<dbReference type="EMBL" id="CAKOGP040000036">
    <property type="protein sequence ID" value="CAJ1928275.1"/>
    <property type="molecule type" value="Genomic_DNA"/>
</dbReference>
<dbReference type="InterPro" id="IPR017932">
    <property type="entry name" value="GATase_2_dom"/>
</dbReference>
<evidence type="ECO:0000259" key="2">
    <source>
        <dbReference type="PROSITE" id="PS51278"/>
    </source>
</evidence>
<gene>
    <name evidence="3" type="ORF">CYCCA115_LOCUS1432</name>
</gene>
<reference evidence="3" key="1">
    <citation type="submission" date="2023-08" db="EMBL/GenBank/DDBJ databases">
        <authorList>
            <person name="Audoor S."/>
            <person name="Bilcke G."/>
        </authorList>
    </citation>
    <scope>NUCLEOTIDE SEQUENCE</scope>
</reference>
<proteinExistence type="predicted"/>
<evidence type="ECO:0000256" key="1">
    <source>
        <dbReference type="ARBA" id="ARBA00022962"/>
    </source>
</evidence>
<organism evidence="3 4">
    <name type="scientific">Cylindrotheca closterium</name>
    <dbReference type="NCBI Taxonomy" id="2856"/>
    <lineage>
        <taxon>Eukaryota</taxon>
        <taxon>Sar</taxon>
        <taxon>Stramenopiles</taxon>
        <taxon>Ochrophyta</taxon>
        <taxon>Bacillariophyta</taxon>
        <taxon>Bacillariophyceae</taxon>
        <taxon>Bacillariophycidae</taxon>
        <taxon>Bacillariales</taxon>
        <taxon>Bacillariaceae</taxon>
        <taxon>Cylindrotheca</taxon>
    </lineage>
</organism>
<dbReference type="PANTHER" id="PTHR42824:SF1">
    <property type="entry name" value="GLUTAMINE AMIDOTRANSFERASE YAFJ-RELATED"/>
    <property type="match status" value="1"/>
</dbReference>
<evidence type="ECO:0000313" key="3">
    <source>
        <dbReference type="EMBL" id="CAJ1928275.1"/>
    </source>
</evidence>
<evidence type="ECO:0000313" key="4">
    <source>
        <dbReference type="Proteomes" id="UP001295423"/>
    </source>
</evidence>
<dbReference type="PANTHER" id="PTHR42824">
    <property type="entry name" value="GLUTAMINE AMIDOTRANSFERASE"/>
    <property type="match status" value="1"/>
</dbReference>
<dbReference type="InterPro" id="IPR029055">
    <property type="entry name" value="Ntn_hydrolases_N"/>
</dbReference>
<keyword evidence="4" id="KW-1185">Reference proteome</keyword>
<keyword evidence="1" id="KW-0315">Glutamine amidotransferase</keyword>
<feature type="domain" description="Glutamine amidotransferase type-2" evidence="2">
    <location>
        <begin position="2"/>
        <end position="279"/>
    </location>
</feature>
<dbReference type="Pfam" id="PF13230">
    <property type="entry name" value="GATase_4"/>
    <property type="match status" value="1"/>
</dbReference>
<dbReference type="AlphaFoldDB" id="A0AAD2FBS5"/>
<accession>A0AAD2FBS5</accession>
<dbReference type="SUPFAM" id="SSF56235">
    <property type="entry name" value="N-terminal nucleophile aminohydrolases (Ntn hydrolases)"/>
    <property type="match status" value="1"/>
</dbReference>
<sequence length="352" mass="38950">MCQLMGMNNAAPTDFTFSFKGFCQRGGATDIHSHGFGLCVYEGRGIRSFLDTLPASKSPLAQVIQNYPIRTHNMIAHVRYATTGAVSLENVHPFSRELWGIHWSFAHNGQVPKFDDSTPLEAQPLLGKTTLEELHYNPVGETDSEAVFCAILNALKAEFTSLPTLPVLHGFLSKLCKEIILGDEDSTIFNFLLGCGKYTQFAFSWPGRRPGSKVWNGLYYIVRSPPFQTASLVDADYSIDFAKFAKSNDRVAVITTKPLTDETGWTEFERGQLIMFDKGLPHRSPRCCEQVEKEGRGLSSKCFERLRTSSISSATMPISESSTCCSEEEEVVVVTIPPEVPPQSALFPTAAE</sequence>
<name>A0AAD2FBS5_9STRA</name>
<dbReference type="CDD" id="cd01908">
    <property type="entry name" value="YafJ"/>
    <property type="match status" value="1"/>
</dbReference>
<comment type="caution">
    <text evidence="3">The sequence shown here is derived from an EMBL/GenBank/DDBJ whole genome shotgun (WGS) entry which is preliminary data.</text>
</comment>
<dbReference type="InterPro" id="IPR026869">
    <property type="entry name" value="EgtC-like"/>
</dbReference>
<protein>
    <recommendedName>
        <fullName evidence="2">Glutamine amidotransferase type-2 domain-containing protein</fullName>
    </recommendedName>
</protein>
<dbReference type="PROSITE" id="PS51278">
    <property type="entry name" value="GATASE_TYPE_2"/>
    <property type="match status" value="1"/>
</dbReference>